<reference evidence="10" key="1">
    <citation type="journal article" date="2019" name="Int. J. Syst. Evol. Microbiol.">
        <title>The Global Catalogue of Microorganisms (GCM) 10K type strain sequencing project: providing services to taxonomists for standard genome sequencing and annotation.</title>
        <authorList>
            <consortium name="The Broad Institute Genomics Platform"/>
            <consortium name="The Broad Institute Genome Sequencing Center for Infectious Disease"/>
            <person name="Wu L."/>
            <person name="Ma J."/>
        </authorList>
    </citation>
    <scope>NUCLEOTIDE SEQUENCE [LARGE SCALE GENOMIC DNA]</scope>
    <source>
        <strain evidence="10">JCM 1490</strain>
    </source>
</reference>
<comment type="caution">
    <text evidence="9">The sequence shown here is derived from an EMBL/GenBank/DDBJ whole genome shotgun (WGS) entry which is preliminary data.</text>
</comment>
<dbReference type="EMBL" id="JBHTCQ010000001">
    <property type="protein sequence ID" value="MFC7404827.1"/>
    <property type="molecule type" value="Genomic_DNA"/>
</dbReference>
<evidence type="ECO:0000256" key="5">
    <source>
        <dbReference type="ARBA" id="ARBA00022989"/>
    </source>
</evidence>
<evidence type="ECO:0000313" key="9">
    <source>
        <dbReference type="EMBL" id="MFC7404827.1"/>
    </source>
</evidence>
<dbReference type="Proteomes" id="UP001596455">
    <property type="component" value="Unassembled WGS sequence"/>
</dbReference>
<evidence type="ECO:0000259" key="8">
    <source>
        <dbReference type="PROSITE" id="PS50928"/>
    </source>
</evidence>
<keyword evidence="6 7" id="KW-0472">Membrane</keyword>
<keyword evidence="4 7" id="KW-0812">Transmembrane</keyword>
<organism evidence="9 10">
    <name type="scientific">Georgenia alba</name>
    <dbReference type="NCBI Taxonomy" id="2233858"/>
    <lineage>
        <taxon>Bacteria</taxon>
        <taxon>Bacillati</taxon>
        <taxon>Actinomycetota</taxon>
        <taxon>Actinomycetes</taxon>
        <taxon>Micrococcales</taxon>
        <taxon>Bogoriellaceae</taxon>
        <taxon>Georgenia</taxon>
    </lineage>
</organism>
<evidence type="ECO:0000256" key="6">
    <source>
        <dbReference type="ARBA" id="ARBA00023136"/>
    </source>
</evidence>
<dbReference type="RefSeq" id="WP_382392592.1">
    <property type="nucleotide sequence ID" value="NZ_JBHTCQ010000001.1"/>
</dbReference>
<evidence type="ECO:0000313" key="10">
    <source>
        <dbReference type="Proteomes" id="UP001596455"/>
    </source>
</evidence>
<evidence type="ECO:0000256" key="4">
    <source>
        <dbReference type="ARBA" id="ARBA00022692"/>
    </source>
</evidence>
<feature type="domain" description="ABC transmembrane type-1" evidence="8">
    <location>
        <begin position="72"/>
        <end position="261"/>
    </location>
</feature>
<dbReference type="InterPro" id="IPR000515">
    <property type="entry name" value="MetI-like"/>
</dbReference>
<feature type="transmembrane region" description="Helical" evidence="7">
    <location>
        <begin position="237"/>
        <end position="261"/>
    </location>
</feature>
<proteinExistence type="inferred from homology"/>
<dbReference type="CDD" id="cd06261">
    <property type="entry name" value="TM_PBP2"/>
    <property type="match status" value="1"/>
</dbReference>
<dbReference type="PROSITE" id="PS50928">
    <property type="entry name" value="ABC_TM1"/>
    <property type="match status" value="1"/>
</dbReference>
<keyword evidence="2 7" id="KW-0813">Transport</keyword>
<evidence type="ECO:0000256" key="1">
    <source>
        <dbReference type="ARBA" id="ARBA00004651"/>
    </source>
</evidence>
<feature type="transmembrane region" description="Helical" evidence="7">
    <location>
        <begin position="194"/>
        <end position="217"/>
    </location>
</feature>
<evidence type="ECO:0000256" key="3">
    <source>
        <dbReference type="ARBA" id="ARBA00022475"/>
    </source>
</evidence>
<evidence type="ECO:0000256" key="2">
    <source>
        <dbReference type="ARBA" id="ARBA00022448"/>
    </source>
</evidence>
<feature type="transmembrane region" description="Helical" evidence="7">
    <location>
        <begin position="109"/>
        <end position="130"/>
    </location>
</feature>
<keyword evidence="5 7" id="KW-1133">Transmembrane helix</keyword>
<protein>
    <submittedName>
        <fullName evidence="9">Carbohydrate ABC transporter permease</fullName>
    </submittedName>
</protein>
<gene>
    <name evidence="9" type="ORF">ACFQQL_06875</name>
</gene>
<dbReference type="PANTHER" id="PTHR43744:SF12">
    <property type="entry name" value="ABC TRANSPORTER PERMEASE PROTEIN MG189-RELATED"/>
    <property type="match status" value="1"/>
</dbReference>
<dbReference type="PANTHER" id="PTHR43744">
    <property type="entry name" value="ABC TRANSPORTER PERMEASE PROTEIN MG189-RELATED-RELATED"/>
    <property type="match status" value="1"/>
</dbReference>
<keyword evidence="10" id="KW-1185">Reference proteome</keyword>
<name>A0ABW2QA65_9MICO</name>
<evidence type="ECO:0000256" key="7">
    <source>
        <dbReference type="RuleBase" id="RU363032"/>
    </source>
</evidence>
<accession>A0ABW2QA65</accession>
<comment type="subcellular location">
    <subcellularLocation>
        <location evidence="1 7">Cell membrane</location>
        <topology evidence="1 7">Multi-pass membrane protein</topology>
    </subcellularLocation>
</comment>
<dbReference type="Pfam" id="PF00528">
    <property type="entry name" value="BPD_transp_1"/>
    <property type="match status" value="1"/>
</dbReference>
<comment type="similarity">
    <text evidence="7">Belongs to the binding-protein-dependent transport system permease family.</text>
</comment>
<feature type="transmembrane region" description="Helical" evidence="7">
    <location>
        <begin position="76"/>
        <end position="97"/>
    </location>
</feature>
<feature type="transmembrane region" description="Helical" evidence="7">
    <location>
        <begin position="136"/>
        <end position="157"/>
    </location>
</feature>
<keyword evidence="3" id="KW-1003">Cell membrane</keyword>
<sequence length="276" mass="29799">MPDRRRLRPRTTHLLGALTLLLALLVAAPLILMALAAFKDAGSVFDGSPIATEPTLANFAHVLGEVPLLRYMGNSLLVAVAATAGTLVFSSMGAFALARLHFRGRDTLFFAFFSTIFVSVPLIIVPLYLVVRELGLLESLGGVVAPMMFQAFALFLLRQFYLTLPDELDDAARLDGCGPLRIFWSIALPLSRPVMAALAIFVFLGAWNAFLWPLTVARDPSLWVVQIGIASLQGEFAGAWGAILAASTVASIPTIVLFLIFQRQIIESIKTSGLKG</sequence>
<dbReference type="Gene3D" id="1.10.3720.10">
    <property type="entry name" value="MetI-like"/>
    <property type="match status" value="1"/>
</dbReference>
<dbReference type="SUPFAM" id="SSF161098">
    <property type="entry name" value="MetI-like"/>
    <property type="match status" value="1"/>
</dbReference>
<dbReference type="InterPro" id="IPR035906">
    <property type="entry name" value="MetI-like_sf"/>
</dbReference>